<feature type="repeat" description="TPR" evidence="1">
    <location>
        <begin position="132"/>
        <end position="165"/>
    </location>
</feature>
<dbReference type="RefSeq" id="WP_140960343.1">
    <property type="nucleotide sequence ID" value="NZ_VEVQ02000002.1"/>
</dbReference>
<evidence type="ECO:0008006" key="4">
    <source>
        <dbReference type="Google" id="ProtNLM"/>
    </source>
</evidence>
<dbReference type="InterPro" id="IPR019734">
    <property type="entry name" value="TPR_rpt"/>
</dbReference>
<dbReference type="InterPro" id="IPR011990">
    <property type="entry name" value="TPR-like_helical_dom_sf"/>
</dbReference>
<dbReference type="Pfam" id="PF13181">
    <property type="entry name" value="TPR_8"/>
    <property type="match status" value="2"/>
</dbReference>
<keyword evidence="3" id="KW-1185">Reference proteome</keyword>
<keyword evidence="1" id="KW-0802">TPR repeat</keyword>
<evidence type="ECO:0000313" key="2">
    <source>
        <dbReference type="EMBL" id="NHN24854.1"/>
    </source>
</evidence>
<protein>
    <recommendedName>
        <fullName evidence="4">Beta-barrel assembly-enhancing protease</fullName>
    </recommendedName>
</protein>
<dbReference type="SMART" id="SM00028">
    <property type="entry name" value="TPR"/>
    <property type="match status" value="3"/>
</dbReference>
<dbReference type="PROSITE" id="PS50005">
    <property type="entry name" value="TPR"/>
    <property type="match status" value="2"/>
</dbReference>
<proteinExistence type="predicted"/>
<dbReference type="Proteomes" id="UP000817854">
    <property type="component" value="Unassembled WGS sequence"/>
</dbReference>
<name>A0ABX0IM09_9FLAO</name>
<sequence length="192" mass="21861">MEYELPEDKIPIFNSNFEKGNELANGLTIIKGQGNSKLGFWNKRKAKKAIKHYSECLSIIPNHWQTNWLIAKVYQAMSENKKALEHFAKAVEIEKENPDLPREASISAMDSGNVKLAVEYSQEAIKRELNDAGLYCNHAVNLMVLGNDDEAKTYIQKAMEMEPNDEINKNVYSLINAVATGKRKRPKYNELN</sequence>
<feature type="repeat" description="TPR" evidence="1">
    <location>
        <begin position="64"/>
        <end position="97"/>
    </location>
</feature>
<accession>A0ABX0IM09</accession>
<dbReference type="EMBL" id="VEVQ02000002">
    <property type="protein sequence ID" value="NHN24854.1"/>
    <property type="molecule type" value="Genomic_DNA"/>
</dbReference>
<organism evidence="2 3">
    <name type="scientific">Flavobacterium jejuense</name>
    <dbReference type="NCBI Taxonomy" id="1544455"/>
    <lineage>
        <taxon>Bacteria</taxon>
        <taxon>Pseudomonadati</taxon>
        <taxon>Bacteroidota</taxon>
        <taxon>Flavobacteriia</taxon>
        <taxon>Flavobacteriales</taxon>
        <taxon>Flavobacteriaceae</taxon>
        <taxon>Flavobacterium</taxon>
    </lineage>
</organism>
<gene>
    <name evidence="2" type="ORF">FIA58_004110</name>
</gene>
<reference evidence="2" key="2">
    <citation type="submission" date="2020-02" db="EMBL/GenBank/DDBJ databases">
        <title>Flavobacterium profundi sp. nov., isolated from a deep-sea seamount.</title>
        <authorList>
            <person name="Zhang D.-C."/>
        </authorList>
    </citation>
    <scope>NUCLEOTIDE SEQUENCE</scope>
    <source>
        <strain evidence="2">EC11</strain>
    </source>
</reference>
<dbReference type="SUPFAM" id="SSF48452">
    <property type="entry name" value="TPR-like"/>
    <property type="match status" value="1"/>
</dbReference>
<evidence type="ECO:0000313" key="3">
    <source>
        <dbReference type="Proteomes" id="UP000817854"/>
    </source>
</evidence>
<comment type="caution">
    <text evidence="2">The sequence shown here is derived from an EMBL/GenBank/DDBJ whole genome shotgun (WGS) entry which is preliminary data.</text>
</comment>
<dbReference type="Gene3D" id="1.25.40.10">
    <property type="entry name" value="Tetratricopeptide repeat domain"/>
    <property type="match status" value="1"/>
</dbReference>
<reference evidence="2" key="1">
    <citation type="submission" date="2019-05" db="EMBL/GenBank/DDBJ databases">
        <authorList>
            <person name="Lianzixin W."/>
        </authorList>
    </citation>
    <scope>NUCLEOTIDE SEQUENCE</scope>
    <source>
        <strain evidence="2">EC11</strain>
    </source>
</reference>
<evidence type="ECO:0000256" key="1">
    <source>
        <dbReference type="PROSITE-ProRule" id="PRU00339"/>
    </source>
</evidence>